<name>A0A0H1BGW1_9EURO</name>
<dbReference type="STRING" id="2060906.A0A0H1BGW1"/>
<sequence length="618" mass="69677">MVTERIVTQAQPQTPTNAEFSPVPHGDEPDTEETFSSQESTPPRTPEGREASIFSQRNSVSTDATEYGWGSPTPERLDTRRYDLLSSPTPSTLLGDRRRKLMRPIQEPLMTRHVRPPGLMLRRTKSTGSLHPQLKISSSDLEGQGGRLSHRSLNSDTIPKLEELHTRRPQGLILRKVKSAGCLSTRQRILKRKFNVHATVSEQELRSIEIFLQLSERSINSGAQNLKRPRLSGQESSTPERQESIKRDSPILKSGCIDTNFRRKSWVFRDKASSAGTTTSSAGSTLAMPVPVPVPETLSDVKATSEVLARIIPSNIDQRLTEDSGRCVASVISDKNRRCLKRQKGNIQESDANLETVKTVPFCDILQWIEKLIGSSLCTQHKKMATKELNIKYPWFGKSQHAQSTKSGDQLVAGSSALQNFTPYRPKCQEGISASQRLEHLIMTPFKNNNRNKLEGLIYIYWQPGNFGHLKIGWTKDISKRLQRWESQCGSKLEVYFPKQVAADEQEQQDILPIKHISRVEALVHAELKEQRKMEESCPGCGKAHREWFEVSPVIAVEIARKWMRWMREQQRYGQVPAGGDWHYTGKTGAALTDLCQPHERLASGKLKKKVATSKVPP</sequence>
<evidence type="ECO:0000256" key="1">
    <source>
        <dbReference type="SAM" id="MobiDB-lite"/>
    </source>
</evidence>
<evidence type="ECO:0000313" key="3">
    <source>
        <dbReference type="EMBL" id="KLJ10318.1"/>
    </source>
</evidence>
<feature type="compositionally biased region" description="Polar residues" evidence="1">
    <location>
        <begin position="126"/>
        <end position="141"/>
    </location>
</feature>
<comment type="caution">
    <text evidence="3">The sequence shown here is derived from an EMBL/GenBank/DDBJ whole genome shotgun (WGS) entry which is preliminary data.</text>
</comment>
<gene>
    <name evidence="3" type="ORF">EMPG_14299</name>
</gene>
<organism evidence="3 4">
    <name type="scientific">Blastomyces silverae</name>
    <dbReference type="NCBI Taxonomy" id="2060906"/>
    <lineage>
        <taxon>Eukaryota</taxon>
        <taxon>Fungi</taxon>
        <taxon>Dikarya</taxon>
        <taxon>Ascomycota</taxon>
        <taxon>Pezizomycotina</taxon>
        <taxon>Eurotiomycetes</taxon>
        <taxon>Eurotiomycetidae</taxon>
        <taxon>Onygenales</taxon>
        <taxon>Ajellomycetaceae</taxon>
        <taxon>Blastomyces</taxon>
    </lineage>
</organism>
<accession>A0A0H1BGW1</accession>
<feature type="region of interest" description="Disordered" evidence="1">
    <location>
        <begin position="126"/>
        <end position="154"/>
    </location>
</feature>
<feature type="domain" description="Bacteriophage T5 Orf172 DNA-binding" evidence="2">
    <location>
        <begin position="464"/>
        <end position="563"/>
    </location>
</feature>
<feature type="region of interest" description="Disordered" evidence="1">
    <location>
        <begin position="223"/>
        <end position="249"/>
    </location>
</feature>
<dbReference type="PANTHER" id="PTHR28094">
    <property type="entry name" value="MEIOTICALLY UP-REGULATED GENE 113 PROTEIN"/>
    <property type="match status" value="1"/>
</dbReference>
<feature type="compositionally biased region" description="Polar residues" evidence="1">
    <location>
        <begin position="1"/>
        <end position="19"/>
    </location>
</feature>
<feature type="compositionally biased region" description="Polar residues" evidence="1">
    <location>
        <begin position="53"/>
        <end position="64"/>
    </location>
</feature>
<proteinExistence type="predicted"/>
<dbReference type="AlphaFoldDB" id="A0A0H1BGW1"/>
<feature type="compositionally biased region" description="Basic and acidic residues" evidence="1">
    <location>
        <begin position="238"/>
        <end position="249"/>
    </location>
</feature>
<reference evidence="4" key="1">
    <citation type="journal article" date="2015" name="PLoS Genet.">
        <title>The dynamic genome and transcriptome of the human fungal pathogen Blastomyces and close relative Emmonsia.</title>
        <authorList>
            <person name="Munoz J.F."/>
            <person name="Gauthier G.M."/>
            <person name="Desjardins C.A."/>
            <person name="Gallo J.E."/>
            <person name="Holder J."/>
            <person name="Sullivan T.D."/>
            <person name="Marty A.J."/>
            <person name="Carmen J.C."/>
            <person name="Chen Z."/>
            <person name="Ding L."/>
            <person name="Gujja S."/>
            <person name="Magrini V."/>
            <person name="Misas E."/>
            <person name="Mitreva M."/>
            <person name="Priest M."/>
            <person name="Saif S."/>
            <person name="Whiston E.A."/>
            <person name="Young S."/>
            <person name="Zeng Q."/>
            <person name="Goldman W.E."/>
            <person name="Mardis E.R."/>
            <person name="Taylor J.W."/>
            <person name="McEwen J.G."/>
            <person name="Clay O.K."/>
            <person name="Klein B.S."/>
            <person name="Cuomo C.A."/>
        </authorList>
    </citation>
    <scope>NUCLEOTIDE SEQUENCE [LARGE SCALE GENOMIC DNA]</scope>
    <source>
        <strain evidence="4">UAMH 139</strain>
    </source>
</reference>
<keyword evidence="4" id="KW-1185">Reference proteome</keyword>
<evidence type="ECO:0000313" key="4">
    <source>
        <dbReference type="Proteomes" id="UP000053573"/>
    </source>
</evidence>
<dbReference type="EMBL" id="LDEV01002086">
    <property type="protein sequence ID" value="KLJ10318.1"/>
    <property type="molecule type" value="Genomic_DNA"/>
</dbReference>
<evidence type="ECO:0000259" key="2">
    <source>
        <dbReference type="SMART" id="SM00974"/>
    </source>
</evidence>
<protein>
    <recommendedName>
        <fullName evidence="2">Bacteriophage T5 Orf172 DNA-binding domain-containing protein</fullName>
    </recommendedName>
</protein>
<dbReference type="Proteomes" id="UP000053573">
    <property type="component" value="Unassembled WGS sequence"/>
</dbReference>
<feature type="region of interest" description="Disordered" evidence="1">
    <location>
        <begin position="1"/>
        <end position="78"/>
    </location>
</feature>
<dbReference type="OrthoDB" id="2417614at2759"/>
<dbReference type="InterPro" id="IPR053006">
    <property type="entry name" value="Meiosis_regulatory"/>
</dbReference>
<dbReference type="Pfam" id="PF10544">
    <property type="entry name" value="T5orf172"/>
    <property type="match status" value="1"/>
</dbReference>
<dbReference type="SMART" id="SM00974">
    <property type="entry name" value="T5orf172"/>
    <property type="match status" value="1"/>
</dbReference>
<dbReference type="PANTHER" id="PTHR28094:SF1">
    <property type="entry name" value="MEIOTICALLY UP-REGULATED GENE 113 PROTEIN"/>
    <property type="match status" value="1"/>
</dbReference>
<dbReference type="InterPro" id="IPR018306">
    <property type="entry name" value="Phage_T5_Orf172_DNA-bd"/>
</dbReference>